<feature type="transmembrane region" description="Helical" evidence="1">
    <location>
        <begin position="279"/>
        <end position="299"/>
    </location>
</feature>
<feature type="transmembrane region" description="Helical" evidence="1">
    <location>
        <begin position="72"/>
        <end position="95"/>
    </location>
</feature>
<feature type="transmembrane region" description="Helical" evidence="1">
    <location>
        <begin position="101"/>
        <end position="119"/>
    </location>
</feature>
<name>A0A916VIL2_9GAMM</name>
<protein>
    <submittedName>
        <fullName evidence="2">DUF368 domain-containing protein</fullName>
    </submittedName>
</protein>
<gene>
    <name evidence="2" type="ORF">GCM10011403_19710</name>
</gene>
<evidence type="ECO:0000313" key="2">
    <source>
        <dbReference type="EMBL" id="GFZ76788.1"/>
    </source>
</evidence>
<proteinExistence type="predicted"/>
<dbReference type="Proteomes" id="UP000627715">
    <property type="component" value="Unassembled WGS sequence"/>
</dbReference>
<organism evidence="2 3">
    <name type="scientific">Pseudohongiella nitratireducens</name>
    <dbReference type="NCBI Taxonomy" id="1768907"/>
    <lineage>
        <taxon>Bacteria</taxon>
        <taxon>Pseudomonadati</taxon>
        <taxon>Pseudomonadota</taxon>
        <taxon>Gammaproteobacteria</taxon>
        <taxon>Pseudomonadales</taxon>
        <taxon>Pseudohongiellaceae</taxon>
        <taxon>Pseudohongiella</taxon>
    </lineage>
</organism>
<feature type="transmembrane region" description="Helical" evidence="1">
    <location>
        <begin position="198"/>
        <end position="219"/>
    </location>
</feature>
<feature type="transmembrane region" description="Helical" evidence="1">
    <location>
        <begin position="156"/>
        <end position="186"/>
    </location>
</feature>
<dbReference type="InterPro" id="IPR007163">
    <property type="entry name" value="VCA0040-like"/>
</dbReference>
<dbReference type="PANTHER" id="PTHR37308">
    <property type="entry name" value="INTEGRAL MEMBRANE PROTEIN"/>
    <property type="match status" value="1"/>
</dbReference>
<feature type="transmembrane region" description="Helical" evidence="1">
    <location>
        <begin position="231"/>
        <end position="248"/>
    </location>
</feature>
<accession>A0A916VIL2</accession>
<dbReference type="EMBL" id="BMIY01000008">
    <property type="protein sequence ID" value="GFZ76788.1"/>
    <property type="molecule type" value="Genomic_DNA"/>
</dbReference>
<sequence>MTFLSKARITVFLKGMAMGIADSVPGVSGGTIAAISGIYETLINSLKRCNPMALRVWQQSGFQAFWQHINGAFLLTLLFGIATSLAVMANAVLYLLDHYPIPLMTFFMGLVLASCFMLLPEVGRLTGSRIALLILGFALTASTAVLNPAAGSTSLVYVFFSAMLAICAMILPGISGAFILLMLGMYEYVLSSLRNLDMLVIVVFIAGCATGLLSFAHLLSWTFRHYREQSYAVLTGMLAASLIVLWPWRGMSATAHSSVQGQWLLPWQYEAATGMASQWLPALITAALGALVIVAFARLSDRVPAKPV</sequence>
<dbReference type="RefSeq" id="WP_082866360.1">
    <property type="nucleotide sequence ID" value="NZ_BMIY01000008.1"/>
</dbReference>
<evidence type="ECO:0000313" key="3">
    <source>
        <dbReference type="Proteomes" id="UP000627715"/>
    </source>
</evidence>
<dbReference type="AlphaFoldDB" id="A0A916VIL2"/>
<dbReference type="PANTHER" id="PTHR37308:SF1">
    <property type="entry name" value="POLYPRENYL-PHOSPHATE TRANSPORTER"/>
    <property type="match status" value="1"/>
</dbReference>
<keyword evidence="1" id="KW-0472">Membrane</keyword>
<comment type="caution">
    <text evidence="2">The sequence shown here is derived from an EMBL/GenBank/DDBJ whole genome shotgun (WGS) entry which is preliminary data.</text>
</comment>
<feature type="transmembrane region" description="Helical" evidence="1">
    <location>
        <begin position="131"/>
        <end position="150"/>
    </location>
</feature>
<dbReference type="OrthoDB" id="9793746at2"/>
<reference evidence="2" key="1">
    <citation type="journal article" date="2014" name="Int. J. Syst. Evol. Microbiol.">
        <title>Complete genome sequence of Corynebacterium casei LMG S-19264T (=DSM 44701T), isolated from a smear-ripened cheese.</title>
        <authorList>
            <consortium name="US DOE Joint Genome Institute (JGI-PGF)"/>
            <person name="Walter F."/>
            <person name="Albersmeier A."/>
            <person name="Kalinowski J."/>
            <person name="Ruckert C."/>
        </authorList>
    </citation>
    <scope>NUCLEOTIDE SEQUENCE</scope>
    <source>
        <strain evidence="2">CGMCC 1.15425</strain>
    </source>
</reference>
<keyword evidence="1" id="KW-1133">Transmembrane helix</keyword>
<evidence type="ECO:0000256" key="1">
    <source>
        <dbReference type="SAM" id="Phobius"/>
    </source>
</evidence>
<dbReference type="Pfam" id="PF04018">
    <property type="entry name" value="VCA0040-like"/>
    <property type="match status" value="1"/>
</dbReference>
<keyword evidence="3" id="KW-1185">Reference proteome</keyword>
<reference evidence="2" key="2">
    <citation type="submission" date="2020-09" db="EMBL/GenBank/DDBJ databases">
        <authorList>
            <person name="Sun Q."/>
            <person name="Zhou Y."/>
        </authorList>
    </citation>
    <scope>NUCLEOTIDE SEQUENCE</scope>
    <source>
        <strain evidence="2">CGMCC 1.15425</strain>
    </source>
</reference>
<keyword evidence="1" id="KW-0812">Transmembrane</keyword>